<evidence type="ECO:0000313" key="2">
    <source>
        <dbReference type="Proteomes" id="UP000078446"/>
    </source>
</evidence>
<proteinExistence type="predicted"/>
<reference evidence="1 2" key="1">
    <citation type="journal article" date="2016" name="Genome Biol. Evol.">
        <title>Comparative Genomic Analyses of the Moraxella catarrhalis Serosensitive and Seroresistant Lineages Demonstrate Their Independent Evolution.</title>
        <authorList>
            <person name="Earl J.P."/>
            <person name="de Vries S.P."/>
            <person name="Ahmed A."/>
            <person name="Powell E."/>
            <person name="Schultz M.P."/>
            <person name="Hermans P.W."/>
            <person name="Hill D.J."/>
            <person name="Zhou Z."/>
            <person name="Constantinidou C.I."/>
            <person name="Hu F.Z."/>
            <person name="Bootsma H.J."/>
            <person name="Ehrlich G.D."/>
        </authorList>
    </citation>
    <scope>NUCLEOTIDE SEQUENCE [LARGE SCALE GENOMIC DNA]</scope>
    <source>
        <strain evidence="1 2">Z7574</strain>
    </source>
</reference>
<dbReference type="NCBIfam" id="TIGR01634">
    <property type="entry name" value="tail_P2_I"/>
    <property type="match status" value="1"/>
</dbReference>
<dbReference type="Proteomes" id="UP000078446">
    <property type="component" value="Unassembled WGS sequence"/>
</dbReference>
<accession>A0A7Z0UXT1</accession>
<dbReference type="EMBL" id="LXHE01000014">
    <property type="protein sequence ID" value="OAV00223.1"/>
    <property type="molecule type" value="Genomic_DNA"/>
</dbReference>
<dbReference type="AlphaFoldDB" id="A0A7Z0UXT1"/>
<organism evidence="1 2">
    <name type="scientific">Moraxella catarrhalis</name>
    <name type="common">Branhamella catarrhalis</name>
    <dbReference type="NCBI Taxonomy" id="480"/>
    <lineage>
        <taxon>Bacteria</taxon>
        <taxon>Pseudomonadati</taxon>
        <taxon>Pseudomonadota</taxon>
        <taxon>Gammaproteobacteria</taxon>
        <taxon>Moraxellales</taxon>
        <taxon>Moraxellaceae</taxon>
        <taxon>Moraxella</taxon>
    </lineage>
</organism>
<gene>
    <name evidence="1" type="ORF">AO382_1373</name>
</gene>
<sequence>MVIINDLLPPNSTDFEHRVTLEMANNTELAAPIDTLSSPNDAPAEFLSFLAWQYSVDSWDVAWQPSLQRALIGQSFRGHQIKGTITAIREILSKFGYEAKFTEWWQTKPPLPAGSFTLELSTAGRELSESVYQEINRLINDAKPVSRHLKNLQITLTPKAIIYLGVALHMGDETIIYPKEAI</sequence>
<name>A0A7Z0UXT1_MORCA</name>
<dbReference type="Pfam" id="PF09684">
    <property type="entry name" value="Tail_P2_I"/>
    <property type="match status" value="1"/>
</dbReference>
<dbReference type="InterPro" id="IPR006521">
    <property type="entry name" value="Tail_protein_I"/>
</dbReference>
<evidence type="ECO:0000313" key="1">
    <source>
        <dbReference type="EMBL" id="OAV00223.1"/>
    </source>
</evidence>
<protein>
    <submittedName>
        <fullName evidence="1">Tail protein I</fullName>
    </submittedName>
</protein>
<dbReference type="RefSeq" id="WP_227513641.1">
    <property type="nucleotide sequence ID" value="NZ_LXHE01000014.1"/>
</dbReference>
<comment type="caution">
    <text evidence="1">The sequence shown here is derived from an EMBL/GenBank/DDBJ whole genome shotgun (WGS) entry which is preliminary data.</text>
</comment>